<feature type="compositionally biased region" description="Polar residues" evidence="1">
    <location>
        <begin position="30"/>
        <end position="48"/>
    </location>
</feature>
<feature type="region of interest" description="Disordered" evidence="1">
    <location>
        <begin position="127"/>
        <end position="215"/>
    </location>
</feature>
<reference evidence="2" key="1">
    <citation type="submission" date="2020-07" db="EMBL/GenBank/DDBJ databases">
        <title>The High-quality genome of the commercially important snow crab, Chionoecetes opilio.</title>
        <authorList>
            <person name="Jeong J.-H."/>
            <person name="Ryu S."/>
        </authorList>
    </citation>
    <scope>NUCLEOTIDE SEQUENCE</scope>
    <source>
        <strain evidence="2">MADBK_172401_WGS</strain>
        <tissue evidence="2">Digestive gland</tissue>
    </source>
</reference>
<gene>
    <name evidence="2" type="ORF">GWK47_054875</name>
</gene>
<organism evidence="2 3">
    <name type="scientific">Chionoecetes opilio</name>
    <name type="common">Atlantic snow crab</name>
    <name type="synonym">Cancer opilio</name>
    <dbReference type="NCBI Taxonomy" id="41210"/>
    <lineage>
        <taxon>Eukaryota</taxon>
        <taxon>Metazoa</taxon>
        <taxon>Ecdysozoa</taxon>
        <taxon>Arthropoda</taxon>
        <taxon>Crustacea</taxon>
        <taxon>Multicrustacea</taxon>
        <taxon>Malacostraca</taxon>
        <taxon>Eumalacostraca</taxon>
        <taxon>Eucarida</taxon>
        <taxon>Decapoda</taxon>
        <taxon>Pleocyemata</taxon>
        <taxon>Brachyura</taxon>
        <taxon>Eubrachyura</taxon>
        <taxon>Majoidea</taxon>
        <taxon>Majidae</taxon>
        <taxon>Chionoecetes</taxon>
    </lineage>
</organism>
<protein>
    <submittedName>
        <fullName evidence="2">Uncharacterized protein</fullName>
    </submittedName>
</protein>
<dbReference type="AlphaFoldDB" id="A0A8J4XZF9"/>
<evidence type="ECO:0000313" key="3">
    <source>
        <dbReference type="Proteomes" id="UP000770661"/>
    </source>
</evidence>
<sequence length="215" mass="23485">MDIKRADWGKFQASLDEWWVHLRAHPTTCTNRRGTSRQPFRGQPTQPFLSALRGPAPSRLGVLQRGRQGAQPPSPNPHRKLYNDSPTPSTCGCCRMCLSGPGRPSGLEWCASFNQTPPSALWRNVRTASGAAPTDRPPTHNPTEGGRDSSACSPRVAPAPKFLLAHATSSNSFDNTAQRVSGRGGEPYVADHLFTRQELSSARKKGRDTRCRTTA</sequence>
<accession>A0A8J4XZF9</accession>
<feature type="region of interest" description="Disordered" evidence="1">
    <location>
        <begin position="30"/>
        <end position="83"/>
    </location>
</feature>
<feature type="compositionally biased region" description="Polar residues" evidence="1">
    <location>
        <begin position="167"/>
        <end position="179"/>
    </location>
</feature>
<dbReference type="Proteomes" id="UP000770661">
    <property type="component" value="Unassembled WGS sequence"/>
</dbReference>
<name>A0A8J4XZF9_CHIOP</name>
<proteinExistence type="predicted"/>
<keyword evidence="3" id="KW-1185">Reference proteome</keyword>
<evidence type="ECO:0000313" key="2">
    <source>
        <dbReference type="EMBL" id="KAG0717232.1"/>
    </source>
</evidence>
<evidence type="ECO:0000256" key="1">
    <source>
        <dbReference type="SAM" id="MobiDB-lite"/>
    </source>
</evidence>
<dbReference type="EMBL" id="JACEEZ010017982">
    <property type="protein sequence ID" value="KAG0717232.1"/>
    <property type="molecule type" value="Genomic_DNA"/>
</dbReference>
<comment type="caution">
    <text evidence="2">The sequence shown here is derived from an EMBL/GenBank/DDBJ whole genome shotgun (WGS) entry which is preliminary data.</text>
</comment>